<dbReference type="Gene3D" id="2.130.10.10">
    <property type="entry name" value="YVTN repeat-like/Quinoprotein amine dehydrogenase"/>
    <property type="match status" value="1"/>
</dbReference>
<gene>
    <name evidence="1" type="ORF">ENV67_01045</name>
</gene>
<dbReference type="AlphaFoldDB" id="A0A7C4U675"/>
<protein>
    <recommendedName>
        <fullName evidence="2">YncE family protein</fullName>
    </recommendedName>
</protein>
<reference evidence="1" key="1">
    <citation type="journal article" date="2020" name="mSystems">
        <title>Genome- and Community-Level Interaction Insights into Carbon Utilization and Element Cycling Functions of Hydrothermarchaeota in Hydrothermal Sediment.</title>
        <authorList>
            <person name="Zhou Z."/>
            <person name="Liu Y."/>
            <person name="Xu W."/>
            <person name="Pan J."/>
            <person name="Luo Z.H."/>
            <person name="Li M."/>
        </authorList>
    </citation>
    <scope>NUCLEOTIDE SEQUENCE [LARGE SCALE GENOMIC DNA]</scope>
    <source>
        <strain evidence="1">SpSt-780</strain>
    </source>
</reference>
<dbReference type="PANTHER" id="PTHR47197:SF3">
    <property type="entry name" value="DIHYDRO-HEME D1 DEHYDROGENASE"/>
    <property type="match status" value="1"/>
</dbReference>
<name>A0A7C4U675_UNCW3</name>
<dbReference type="PANTHER" id="PTHR47197">
    <property type="entry name" value="PROTEIN NIRF"/>
    <property type="match status" value="1"/>
</dbReference>
<dbReference type="PROSITE" id="PS51257">
    <property type="entry name" value="PROKAR_LIPOPROTEIN"/>
    <property type="match status" value="1"/>
</dbReference>
<evidence type="ECO:0008006" key="2">
    <source>
        <dbReference type="Google" id="ProtNLM"/>
    </source>
</evidence>
<dbReference type="EMBL" id="DTHG01000012">
    <property type="protein sequence ID" value="HGW91113.1"/>
    <property type="molecule type" value="Genomic_DNA"/>
</dbReference>
<sequence length="383" mass="43994">MSKKILFIIIISSISCSIFDNKEEELNNTPIELPEYVCYALHQDYSKGSFYITIIDMEKDSIVCNHRVSIKEWIEDFCLGPDNMLYLPVSEKSLEGGSGEVVYIFDPSSGKREGEIKTSKSPTDIFRISDNEAFIFHYFRYYGDTASVNTVIDLQEKNVRKKILANIGGTGYNEIFFSPDSEIWIYVAKEANWGEWYEHNFIWRFYPDVDTLGERIEFEDEYNGYKFQVFSLKFVSSNKIYAVVSAVKDEHGYFTYLVVYDFPSCRINKVVQIEHIVAGGAYILVLPNNKVYISRYLSPGIPGSGVEDNYIMVVDATTDEIIKMVKVCYGPFMMAYSKELNKVYIASAYQHKFAVLNPETDEVIKIINGKNVEISSMRVITNK</sequence>
<dbReference type="InterPro" id="IPR011047">
    <property type="entry name" value="Quinoprotein_ADH-like_sf"/>
</dbReference>
<dbReference type="SUPFAM" id="SSF50998">
    <property type="entry name" value="Quinoprotein alcohol dehydrogenase-like"/>
    <property type="match status" value="1"/>
</dbReference>
<evidence type="ECO:0000313" key="1">
    <source>
        <dbReference type="EMBL" id="HGW91113.1"/>
    </source>
</evidence>
<organism evidence="1">
    <name type="scientific">candidate division WOR-3 bacterium</name>
    <dbReference type="NCBI Taxonomy" id="2052148"/>
    <lineage>
        <taxon>Bacteria</taxon>
        <taxon>Bacteria division WOR-3</taxon>
    </lineage>
</organism>
<proteinExistence type="predicted"/>
<dbReference type="InterPro" id="IPR015943">
    <property type="entry name" value="WD40/YVTN_repeat-like_dom_sf"/>
</dbReference>
<accession>A0A7C4U675</accession>
<dbReference type="InterPro" id="IPR051200">
    <property type="entry name" value="Host-pathogen_enzymatic-act"/>
</dbReference>
<comment type="caution">
    <text evidence="1">The sequence shown here is derived from an EMBL/GenBank/DDBJ whole genome shotgun (WGS) entry which is preliminary data.</text>
</comment>